<feature type="domain" description="EamA" evidence="7">
    <location>
        <begin position="16"/>
        <end position="148"/>
    </location>
</feature>
<feature type="transmembrane region" description="Helical" evidence="6">
    <location>
        <begin position="133"/>
        <end position="153"/>
    </location>
</feature>
<dbReference type="Pfam" id="PF00892">
    <property type="entry name" value="EamA"/>
    <property type="match status" value="2"/>
</dbReference>
<dbReference type="Proteomes" id="UP000030826">
    <property type="component" value="Unassembled WGS sequence"/>
</dbReference>
<dbReference type="AlphaFoldDB" id="A0A0B1Q7R4"/>
<evidence type="ECO:0000256" key="5">
    <source>
        <dbReference type="ARBA" id="ARBA00023136"/>
    </source>
</evidence>
<proteinExistence type="inferred from homology"/>
<evidence type="ECO:0000256" key="1">
    <source>
        <dbReference type="ARBA" id="ARBA00004141"/>
    </source>
</evidence>
<dbReference type="PANTHER" id="PTHR22911">
    <property type="entry name" value="ACYL-MALONYL CONDENSING ENZYME-RELATED"/>
    <property type="match status" value="1"/>
</dbReference>
<name>A0A0B1Q7R4_9HYPH</name>
<dbReference type="InterPro" id="IPR000620">
    <property type="entry name" value="EamA_dom"/>
</dbReference>
<dbReference type="RefSeq" id="WP_039192207.1">
    <property type="nucleotide sequence ID" value="NZ_JAQRFV010000002.1"/>
</dbReference>
<comment type="caution">
    <text evidence="8">The sequence shown here is derived from an EMBL/GenBank/DDBJ whole genome shotgun (WGS) entry which is preliminary data.</text>
</comment>
<evidence type="ECO:0000256" key="4">
    <source>
        <dbReference type="ARBA" id="ARBA00022989"/>
    </source>
</evidence>
<feature type="transmembrane region" description="Helical" evidence="6">
    <location>
        <begin position="225"/>
        <end position="246"/>
    </location>
</feature>
<evidence type="ECO:0000313" key="9">
    <source>
        <dbReference type="Proteomes" id="UP000030826"/>
    </source>
</evidence>
<organism evidence="8 9">
    <name type="scientific">Aureimonas altamirensis</name>
    <dbReference type="NCBI Taxonomy" id="370622"/>
    <lineage>
        <taxon>Bacteria</taxon>
        <taxon>Pseudomonadati</taxon>
        <taxon>Pseudomonadota</taxon>
        <taxon>Alphaproteobacteria</taxon>
        <taxon>Hyphomicrobiales</taxon>
        <taxon>Aurantimonadaceae</taxon>
        <taxon>Aureimonas</taxon>
    </lineage>
</organism>
<feature type="transmembrane region" description="Helical" evidence="6">
    <location>
        <begin position="107"/>
        <end position="126"/>
    </location>
</feature>
<feature type="transmembrane region" description="Helical" evidence="6">
    <location>
        <begin position="279"/>
        <end position="297"/>
    </location>
</feature>
<comment type="similarity">
    <text evidence="2">Belongs to the drug/metabolite transporter (DMT) superfamily. 10 TMS drug/metabolite exporter (DME) (TC 2.A.7.3) family.</text>
</comment>
<feature type="transmembrane region" description="Helical" evidence="6">
    <location>
        <begin position="253"/>
        <end position="273"/>
    </location>
</feature>
<keyword evidence="5 6" id="KW-0472">Membrane</keyword>
<feature type="transmembrane region" description="Helical" evidence="6">
    <location>
        <begin position="165"/>
        <end position="185"/>
    </location>
</feature>
<dbReference type="SUPFAM" id="SSF103481">
    <property type="entry name" value="Multidrug resistance efflux transporter EmrE"/>
    <property type="match status" value="2"/>
</dbReference>
<sequence length="317" mass="33846">MPSPSKPSHQEPRPLYGIGLKVLSVMIFVGMQTCLKAVGDDVPAGQLVFFRSFFALIPVVIYLWWLGDLGTALATDDIGGHFIRGIVGVTSMGLGFFALSRLPYPEWISLSYGAPLLTVVFAAIFLKEVVRAYRWVAVLVGLCGIVIVAAPNFSLSSGDMDSAHAVGALASLGGAAMAAIAMIQVRRLVAHEKTATIVVYFSMTCSIIALVTLPFGWVVPDGRQAVLLVGAGLCGGVGQLLLTACYRYADTSTIAPFEYTSMIAAVVIGYTVFNEEVTATTLLGAFIVISAGLFIIFREHRLGLERRRARKVSPPSP</sequence>
<reference evidence="8 9" key="1">
    <citation type="submission" date="2014-09" db="EMBL/GenBank/DDBJ databases">
        <title>Isolation and characterization of Aurantimonas altamirensis ON-56566 from clinical sample following a dog bite.</title>
        <authorList>
            <person name="Eshaghi A."/>
            <person name="Li A."/>
            <person name="Shahinas D."/>
            <person name="Bahn P."/>
            <person name="Kus J.V."/>
            <person name="Patel S.N."/>
        </authorList>
    </citation>
    <scope>NUCLEOTIDE SEQUENCE [LARGE SCALE GENOMIC DNA]</scope>
    <source>
        <strain evidence="8 9">ON-56566</strain>
    </source>
</reference>
<evidence type="ECO:0000256" key="2">
    <source>
        <dbReference type="ARBA" id="ARBA00009853"/>
    </source>
</evidence>
<evidence type="ECO:0000313" key="8">
    <source>
        <dbReference type="EMBL" id="KHJ54952.1"/>
    </source>
</evidence>
<comment type="subcellular location">
    <subcellularLocation>
        <location evidence="1">Membrane</location>
        <topology evidence="1">Multi-pass membrane protein</topology>
    </subcellularLocation>
</comment>
<keyword evidence="4 6" id="KW-1133">Transmembrane helix</keyword>
<dbReference type="GO" id="GO:0016020">
    <property type="term" value="C:membrane"/>
    <property type="evidence" value="ECO:0007669"/>
    <property type="project" value="UniProtKB-SubCell"/>
</dbReference>
<evidence type="ECO:0000256" key="6">
    <source>
        <dbReference type="SAM" id="Phobius"/>
    </source>
</evidence>
<feature type="domain" description="EamA" evidence="7">
    <location>
        <begin position="167"/>
        <end position="296"/>
    </location>
</feature>
<feature type="transmembrane region" description="Helical" evidence="6">
    <location>
        <begin position="47"/>
        <end position="65"/>
    </location>
</feature>
<feature type="transmembrane region" description="Helical" evidence="6">
    <location>
        <begin position="197"/>
        <end position="219"/>
    </location>
</feature>
<accession>A0A0B1Q7R4</accession>
<dbReference type="InterPro" id="IPR037185">
    <property type="entry name" value="EmrE-like"/>
</dbReference>
<protein>
    <submittedName>
        <fullName evidence="8">Membrane protein</fullName>
    </submittedName>
</protein>
<keyword evidence="3 6" id="KW-0812">Transmembrane</keyword>
<dbReference type="EMBL" id="JRFJ01000002">
    <property type="protein sequence ID" value="KHJ54952.1"/>
    <property type="molecule type" value="Genomic_DNA"/>
</dbReference>
<feature type="transmembrane region" description="Helical" evidence="6">
    <location>
        <begin position="15"/>
        <end position="35"/>
    </location>
</feature>
<dbReference type="PANTHER" id="PTHR22911:SF6">
    <property type="entry name" value="SOLUTE CARRIER FAMILY 35 MEMBER G1"/>
    <property type="match status" value="1"/>
</dbReference>
<dbReference type="STRING" id="370622.LA66_10440"/>
<evidence type="ECO:0000259" key="7">
    <source>
        <dbReference type="Pfam" id="PF00892"/>
    </source>
</evidence>
<dbReference type="OrthoDB" id="8478503at2"/>
<gene>
    <name evidence="8" type="ORF">LA66_10440</name>
</gene>
<evidence type="ECO:0000256" key="3">
    <source>
        <dbReference type="ARBA" id="ARBA00022692"/>
    </source>
</evidence>